<feature type="transmembrane region" description="Helical" evidence="1">
    <location>
        <begin position="88"/>
        <end position="107"/>
    </location>
</feature>
<dbReference type="WBParaSite" id="Minc3s07872g41634">
    <property type="protein sequence ID" value="Minc3s07872g41634"/>
    <property type="gene ID" value="Minc3s07872g41634"/>
</dbReference>
<name>A0A914NUM7_MELIC</name>
<evidence type="ECO:0000256" key="1">
    <source>
        <dbReference type="SAM" id="Phobius"/>
    </source>
</evidence>
<keyword evidence="2" id="KW-1185">Reference proteome</keyword>
<sequence length="110" mass="12873">MNNYRNDTLTGKDRLVNHKFGNWNNREGINLSNLNEVFPATSISKFPTNVEEFKYFTQQKLHGLFAVNPFFIYPLPNKSFSFNSFPHLFFFLVVPLPPFYILLLFCAPAF</sequence>
<organism evidence="2 3">
    <name type="scientific">Meloidogyne incognita</name>
    <name type="common">Southern root-knot nematode worm</name>
    <name type="synonym">Oxyuris incognita</name>
    <dbReference type="NCBI Taxonomy" id="6306"/>
    <lineage>
        <taxon>Eukaryota</taxon>
        <taxon>Metazoa</taxon>
        <taxon>Ecdysozoa</taxon>
        <taxon>Nematoda</taxon>
        <taxon>Chromadorea</taxon>
        <taxon>Rhabditida</taxon>
        <taxon>Tylenchina</taxon>
        <taxon>Tylenchomorpha</taxon>
        <taxon>Tylenchoidea</taxon>
        <taxon>Meloidogynidae</taxon>
        <taxon>Meloidogyninae</taxon>
        <taxon>Meloidogyne</taxon>
        <taxon>Meloidogyne incognita group</taxon>
    </lineage>
</organism>
<protein>
    <submittedName>
        <fullName evidence="3">Uncharacterized protein</fullName>
    </submittedName>
</protein>
<accession>A0A914NUM7</accession>
<keyword evidence="1" id="KW-0812">Transmembrane</keyword>
<keyword evidence="1" id="KW-1133">Transmembrane helix</keyword>
<reference evidence="3" key="1">
    <citation type="submission" date="2022-11" db="UniProtKB">
        <authorList>
            <consortium name="WormBaseParasite"/>
        </authorList>
    </citation>
    <scope>IDENTIFICATION</scope>
</reference>
<evidence type="ECO:0000313" key="2">
    <source>
        <dbReference type="Proteomes" id="UP000887563"/>
    </source>
</evidence>
<dbReference type="AlphaFoldDB" id="A0A914NUM7"/>
<keyword evidence="1" id="KW-0472">Membrane</keyword>
<proteinExistence type="predicted"/>
<dbReference type="Proteomes" id="UP000887563">
    <property type="component" value="Unplaced"/>
</dbReference>
<evidence type="ECO:0000313" key="3">
    <source>
        <dbReference type="WBParaSite" id="Minc3s07872g41634"/>
    </source>
</evidence>